<reference evidence="1" key="1">
    <citation type="journal article" date="2007" name="Microbiology">
        <title>Comparative analysis of the Corynebacterium glutamicum group and complete genome sequence of strain R.</title>
        <authorList>
            <person name="Yukawa H."/>
            <person name="Omumasaba C.A."/>
            <person name="Nonaka H."/>
            <person name="Kos P."/>
            <person name="Okai N."/>
            <person name="Suzuki N."/>
            <person name="Suda M."/>
            <person name="Tsuge Y."/>
            <person name="Watanabe J."/>
            <person name="Ikeda Y."/>
            <person name="Vertes A.A."/>
            <person name="Inui M."/>
        </authorList>
    </citation>
    <scope>NUCLEOTIDE SEQUENCE</scope>
    <source>
        <strain evidence="1">R</strain>
        <plasmid evidence="1">pCGR1</plasmid>
    </source>
</reference>
<geneLocation type="plasmid" evidence="1">
    <name>pCGR1</name>
</geneLocation>
<dbReference type="EMBL" id="AP009045">
    <property type="protein sequence ID" value="BAF56015.1"/>
    <property type="molecule type" value="Genomic_DNA"/>
</dbReference>
<dbReference type="AlphaFoldDB" id="A0AB72VEN2"/>
<sequence length="107" mass="11769">MVEAMVLAYAQHHDDTEIAATIAEMGASYPGAQYSELLTIPREQVRFTAGQYSITVSRNTDSNTYSLEVWDTENNNMALNSFNIKSNRVVVEALGKITQIAAQLVVA</sequence>
<name>A0AB72VEN2_CORGB</name>
<dbReference type="Proteomes" id="UP000006698">
    <property type="component" value="Plasmid pCGR1"/>
</dbReference>
<evidence type="ECO:0000313" key="1">
    <source>
        <dbReference type="EMBL" id="BAF56015.1"/>
    </source>
</evidence>
<organism evidence="1">
    <name type="scientific">Corynebacterium glutamicum (strain R)</name>
    <dbReference type="NCBI Taxonomy" id="340322"/>
    <lineage>
        <taxon>Bacteria</taxon>
        <taxon>Bacillati</taxon>
        <taxon>Actinomycetota</taxon>
        <taxon>Actinomycetes</taxon>
        <taxon>Mycobacteriales</taxon>
        <taxon>Corynebacteriaceae</taxon>
        <taxon>Corynebacterium</taxon>
    </lineage>
</organism>
<protein>
    <submittedName>
        <fullName evidence="1">Uncharacterized protein</fullName>
    </submittedName>
</protein>
<proteinExistence type="predicted"/>
<gene>
    <name evidence="1" type="ordered locus">cgR_p0002</name>
</gene>
<accession>A0AB72VEN2</accession>
<dbReference type="KEGG" id="cgt:cgR_p0002"/>
<keyword evidence="1" id="KW-0614">Plasmid</keyword>